<dbReference type="Proteomes" id="UP000789860">
    <property type="component" value="Unassembled WGS sequence"/>
</dbReference>
<gene>
    <name evidence="1" type="ORF">SCALOS_LOCUS7026</name>
</gene>
<sequence>EKENLQTSNKAQEITLPDKPSNSKLNIDIASWFKDLKQEYSARKLFCIVNNFKNTFLDFNEKSENSTEIEIENYGKLTKEK</sequence>
<evidence type="ECO:0000313" key="2">
    <source>
        <dbReference type="Proteomes" id="UP000789860"/>
    </source>
</evidence>
<feature type="non-terminal residue" evidence="1">
    <location>
        <position position="1"/>
    </location>
</feature>
<reference evidence="1" key="1">
    <citation type="submission" date="2021-06" db="EMBL/GenBank/DDBJ databases">
        <authorList>
            <person name="Kallberg Y."/>
            <person name="Tangrot J."/>
            <person name="Rosling A."/>
        </authorList>
    </citation>
    <scope>NUCLEOTIDE SEQUENCE</scope>
    <source>
        <strain evidence="1">AU212A</strain>
    </source>
</reference>
<keyword evidence="2" id="KW-1185">Reference proteome</keyword>
<dbReference type="EMBL" id="CAJVPM010014875">
    <property type="protein sequence ID" value="CAG8603960.1"/>
    <property type="molecule type" value="Genomic_DNA"/>
</dbReference>
<evidence type="ECO:0000313" key="1">
    <source>
        <dbReference type="EMBL" id="CAG8603960.1"/>
    </source>
</evidence>
<name>A0ACA9MNI3_9GLOM</name>
<organism evidence="1 2">
    <name type="scientific">Scutellospora calospora</name>
    <dbReference type="NCBI Taxonomy" id="85575"/>
    <lineage>
        <taxon>Eukaryota</taxon>
        <taxon>Fungi</taxon>
        <taxon>Fungi incertae sedis</taxon>
        <taxon>Mucoromycota</taxon>
        <taxon>Glomeromycotina</taxon>
        <taxon>Glomeromycetes</taxon>
        <taxon>Diversisporales</taxon>
        <taxon>Gigasporaceae</taxon>
        <taxon>Scutellospora</taxon>
    </lineage>
</organism>
<protein>
    <submittedName>
        <fullName evidence="1">3336_t:CDS:1</fullName>
    </submittedName>
</protein>
<proteinExistence type="predicted"/>
<accession>A0ACA9MNI3</accession>
<comment type="caution">
    <text evidence="1">The sequence shown here is derived from an EMBL/GenBank/DDBJ whole genome shotgun (WGS) entry which is preliminary data.</text>
</comment>